<reference evidence="1 2" key="1">
    <citation type="journal article" date="2022" name="Plant J.">
        <title>Chromosome-level genome of Camellia lanceoleosa provides a valuable resource for understanding genome evolution and self-incompatibility.</title>
        <authorList>
            <person name="Gong W."/>
            <person name="Xiao S."/>
            <person name="Wang L."/>
            <person name="Liao Z."/>
            <person name="Chang Y."/>
            <person name="Mo W."/>
            <person name="Hu G."/>
            <person name="Li W."/>
            <person name="Zhao G."/>
            <person name="Zhu H."/>
            <person name="Hu X."/>
            <person name="Ji K."/>
            <person name="Xiang X."/>
            <person name="Song Q."/>
            <person name="Yuan D."/>
            <person name="Jin S."/>
            <person name="Zhang L."/>
        </authorList>
    </citation>
    <scope>NUCLEOTIDE SEQUENCE [LARGE SCALE GENOMIC DNA]</scope>
    <source>
        <strain evidence="1">SQ_2022a</strain>
    </source>
</reference>
<organism evidence="1 2">
    <name type="scientific">Camellia lanceoleosa</name>
    <dbReference type="NCBI Taxonomy" id="1840588"/>
    <lineage>
        <taxon>Eukaryota</taxon>
        <taxon>Viridiplantae</taxon>
        <taxon>Streptophyta</taxon>
        <taxon>Embryophyta</taxon>
        <taxon>Tracheophyta</taxon>
        <taxon>Spermatophyta</taxon>
        <taxon>Magnoliopsida</taxon>
        <taxon>eudicotyledons</taxon>
        <taxon>Gunneridae</taxon>
        <taxon>Pentapetalae</taxon>
        <taxon>asterids</taxon>
        <taxon>Ericales</taxon>
        <taxon>Theaceae</taxon>
        <taxon>Camellia</taxon>
    </lineage>
</organism>
<dbReference type="Proteomes" id="UP001060215">
    <property type="component" value="Chromosome 2"/>
</dbReference>
<evidence type="ECO:0000313" key="1">
    <source>
        <dbReference type="EMBL" id="KAI8018423.1"/>
    </source>
</evidence>
<keyword evidence="2" id="KW-1185">Reference proteome</keyword>
<comment type="caution">
    <text evidence="1">The sequence shown here is derived from an EMBL/GenBank/DDBJ whole genome shotgun (WGS) entry which is preliminary data.</text>
</comment>
<evidence type="ECO:0000313" key="2">
    <source>
        <dbReference type="Proteomes" id="UP001060215"/>
    </source>
</evidence>
<gene>
    <name evidence="1" type="ORF">LOK49_LG04G03770</name>
</gene>
<name>A0ACC0HY55_9ERIC</name>
<protein>
    <submittedName>
        <fullName evidence="1">Uncharacterized protein</fullName>
    </submittedName>
</protein>
<accession>A0ACC0HY55</accession>
<dbReference type="EMBL" id="CM045759">
    <property type="protein sequence ID" value="KAI8018423.1"/>
    <property type="molecule type" value="Genomic_DNA"/>
</dbReference>
<proteinExistence type="predicted"/>
<sequence length="714" mass="79600">MLLKGVSECAASEQNFAGAFTGRVKAAEFSDDRVFHQFGSVGNLLCWAITGRAKNNPPIENKFPEPEVFSKALYTIDIGGNDDFNNLTISTTMDQFTNTLQRIITVGRVDRKQRPWREKRIIKGGQRFGKVIQVSIPNRRTKKFNSRFGFICYDNHFSAEEASRKFNGAWYGDHRLIVKPARYERPLYRAHVQTIQKQIASTREWNQPLPRINKHLPNQIKPSYAEALIGGHQAKDFNIKVHAQEGGNEWLFRSVVVRASLPFADQSIRDSFSPEDAGRIQVRAMGGKSYLLTFDSREEMLDRLQNDEAWFSSRFEDAKEWSFWKRDNPCTRAVWINCYGVPLNLWNFNTFESIGNVWGETVSVDESTLSSSSFISGKVLIVTSHFEVINSLVQLVCKGVESNIRVVEEQMINISPDYLDHRDSSEEEDDDSSDDVDSLADKDKNHPVLGGQLATGSPSGHEHHSLVGTPAVSKPPPLRGKLGCQSKFSADVQRLKDVEECINSNFSEVGLFNDPSLNQSVHRSPTPLVEPSPSSLFIKSSHPRSPYQFLSKAHSASTTHTLSGASFESAGPVITNQAHGVEPIHALDQINIPDISLSSSHHPFNHQHCPPSPSLPDQVRDTSPSFVPNSFSNHTKNLNFVPLGSSSNSLQVLVIHSSSVVGMGTYVARLILMKHSLALHVRILKITSTGMAFTTRSRQWLLVSSTSTSCRGLS</sequence>